<keyword evidence="2" id="KW-0238">DNA-binding</keyword>
<dbReference type="PANTHER" id="PTHR42756">
    <property type="entry name" value="TRANSCRIPTIONAL REGULATOR, MARR"/>
    <property type="match status" value="1"/>
</dbReference>
<dbReference type="InterPro" id="IPR036390">
    <property type="entry name" value="WH_DNA-bd_sf"/>
</dbReference>
<gene>
    <name evidence="5" type="ORF">GCM10017044_04410</name>
</gene>
<dbReference type="PANTHER" id="PTHR42756:SF1">
    <property type="entry name" value="TRANSCRIPTIONAL REPRESSOR OF EMRAB OPERON"/>
    <property type="match status" value="1"/>
</dbReference>
<dbReference type="PROSITE" id="PS50995">
    <property type="entry name" value="HTH_MARR_2"/>
    <property type="match status" value="1"/>
</dbReference>
<dbReference type="Pfam" id="PF01047">
    <property type="entry name" value="MarR"/>
    <property type="match status" value="1"/>
</dbReference>
<dbReference type="AlphaFoldDB" id="A0A919E2Q3"/>
<reference evidence="5" key="1">
    <citation type="journal article" date="2014" name="Int. J. Syst. Evol. Microbiol.">
        <title>Complete genome sequence of Corynebacterium casei LMG S-19264T (=DSM 44701T), isolated from a smear-ripened cheese.</title>
        <authorList>
            <consortium name="US DOE Joint Genome Institute (JGI-PGF)"/>
            <person name="Walter F."/>
            <person name="Albersmeier A."/>
            <person name="Kalinowski J."/>
            <person name="Ruckert C."/>
        </authorList>
    </citation>
    <scope>NUCLEOTIDE SEQUENCE</scope>
    <source>
        <strain evidence="5">KCTC 42590</strain>
    </source>
</reference>
<evidence type="ECO:0000256" key="1">
    <source>
        <dbReference type="ARBA" id="ARBA00023015"/>
    </source>
</evidence>
<dbReference type="GO" id="GO:0003677">
    <property type="term" value="F:DNA binding"/>
    <property type="evidence" value="ECO:0007669"/>
    <property type="project" value="UniProtKB-KW"/>
</dbReference>
<dbReference type="SUPFAM" id="SSF46785">
    <property type="entry name" value="Winged helix' DNA-binding domain"/>
    <property type="match status" value="1"/>
</dbReference>
<evidence type="ECO:0000313" key="6">
    <source>
        <dbReference type="Proteomes" id="UP000630923"/>
    </source>
</evidence>
<name>A0A919E2Q3_9PROT</name>
<dbReference type="EMBL" id="BNCI01000001">
    <property type="protein sequence ID" value="GHF13486.1"/>
    <property type="molecule type" value="Genomic_DNA"/>
</dbReference>
<sequence length="158" mass="17765">MAAKIGKTLPDIADFKLDDYPLYHLNRTAATYTAKMTEILKTIGVGQPEWRVLMILNDKNPSTVSELSRRSVTKLSTITRIVIRMEEDGLVTRSRCNDDSRVTQVSITDDGRRVVVDLHEIASRIYERAFTGMDEGTISSFVDILKHIRANLNEAPAV</sequence>
<dbReference type="InterPro" id="IPR036388">
    <property type="entry name" value="WH-like_DNA-bd_sf"/>
</dbReference>
<evidence type="ECO:0000313" key="5">
    <source>
        <dbReference type="EMBL" id="GHF13486.1"/>
    </source>
</evidence>
<protein>
    <recommendedName>
        <fullName evidence="4">HTH marR-type domain-containing protein</fullName>
    </recommendedName>
</protein>
<keyword evidence="3" id="KW-0804">Transcription</keyword>
<evidence type="ECO:0000256" key="2">
    <source>
        <dbReference type="ARBA" id="ARBA00023125"/>
    </source>
</evidence>
<dbReference type="RefSeq" id="WP_191249919.1">
    <property type="nucleotide sequence ID" value="NZ_BNCI01000001.1"/>
</dbReference>
<evidence type="ECO:0000256" key="3">
    <source>
        <dbReference type="ARBA" id="ARBA00023163"/>
    </source>
</evidence>
<comment type="caution">
    <text evidence="5">The sequence shown here is derived from an EMBL/GenBank/DDBJ whole genome shotgun (WGS) entry which is preliminary data.</text>
</comment>
<accession>A0A919E2Q3</accession>
<dbReference type="Gene3D" id="1.10.10.10">
    <property type="entry name" value="Winged helix-like DNA-binding domain superfamily/Winged helix DNA-binding domain"/>
    <property type="match status" value="1"/>
</dbReference>
<evidence type="ECO:0000259" key="4">
    <source>
        <dbReference type="PROSITE" id="PS50995"/>
    </source>
</evidence>
<feature type="domain" description="HTH marR-type" evidence="4">
    <location>
        <begin position="18"/>
        <end position="150"/>
    </location>
</feature>
<proteinExistence type="predicted"/>
<dbReference type="GO" id="GO:0003700">
    <property type="term" value="F:DNA-binding transcription factor activity"/>
    <property type="evidence" value="ECO:0007669"/>
    <property type="project" value="InterPro"/>
</dbReference>
<keyword evidence="1" id="KW-0805">Transcription regulation</keyword>
<reference evidence="5" key="2">
    <citation type="submission" date="2020-09" db="EMBL/GenBank/DDBJ databases">
        <authorList>
            <person name="Sun Q."/>
            <person name="Kim S."/>
        </authorList>
    </citation>
    <scope>NUCLEOTIDE SEQUENCE</scope>
    <source>
        <strain evidence="5">KCTC 42590</strain>
    </source>
</reference>
<organism evidence="5 6">
    <name type="scientific">Kordiimonas sediminis</name>
    <dbReference type="NCBI Taxonomy" id="1735581"/>
    <lineage>
        <taxon>Bacteria</taxon>
        <taxon>Pseudomonadati</taxon>
        <taxon>Pseudomonadota</taxon>
        <taxon>Alphaproteobacteria</taxon>
        <taxon>Kordiimonadales</taxon>
        <taxon>Kordiimonadaceae</taxon>
        <taxon>Kordiimonas</taxon>
    </lineage>
</organism>
<dbReference type="InterPro" id="IPR000835">
    <property type="entry name" value="HTH_MarR-typ"/>
</dbReference>
<keyword evidence="6" id="KW-1185">Reference proteome</keyword>
<dbReference type="SMART" id="SM00347">
    <property type="entry name" value="HTH_MARR"/>
    <property type="match status" value="1"/>
</dbReference>
<dbReference type="Proteomes" id="UP000630923">
    <property type="component" value="Unassembled WGS sequence"/>
</dbReference>